<proteinExistence type="inferred from homology"/>
<dbReference type="EMBL" id="JAHLQT010003055">
    <property type="protein sequence ID" value="KAG7176526.1"/>
    <property type="molecule type" value="Genomic_DNA"/>
</dbReference>
<keyword evidence="8 14" id="KW-0675">Receptor</keyword>
<dbReference type="Pfam" id="PF01094">
    <property type="entry name" value="ANF_receptor"/>
    <property type="match status" value="1"/>
</dbReference>
<keyword evidence="4 12" id="KW-0812">Transmembrane</keyword>
<dbReference type="InterPro" id="IPR017978">
    <property type="entry name" value="GPCR_3_C"/>
</dbReference>
<comment type="similarity">
    <text evidence="2">Belongs to the G-protein coupled receptor 3 family.</text>
</comment>
<dbReference type="InterPro" id="IPR028082">
    <property type="entry name" value="Peripla_BP_I"/>
</dbReference>
<dbReference type="InterPro" id="IPR050726">
    <property type="entry name" value="mGluR"/>
</dbReference>
<dbReference type="InterPro" id="IPR000162">
    <property type="entry name" value="GPCR_3_mtglu_rcpt"/>
</dbReference>
<dbReference type="InterPro" id="IPR017979">
    <property type="entry name" value="GPCR_3_CS"/>
</dbReference>
<evidence type="ECO:0000259" key="13">
    <source>
        <dbReference type="PROSITE" id="PS50259"/>
    </source>
</evidence>
<sequence length="753" mass="83692">MRDGSSPQVRNKVISGVVGAASSVTSIQVANLLRLFKIPQVSFFSTSPELSNKQRFEYFSRTIPSDHYQVKAMVEIVKKLGWSYISIIYEESNYGIKAFEELEGLLAYNNICIAVKEKLVKDSGVADEGAYDLTVQRLMQKQRARGVIIFGSDQEVAGVMRAVRRNNATGSFTWIGSDGWSARSLVSSGNEPEVEGTLSVQPQANPVRGFDRYFLGLTVENNRRNPWFVEYWEDHFKCRYPNSSRTPYNGAYNRTCTGEEKLTNKNTQFEAQLQFVSDAVMSFGYAFRDMHQKLCRGGKGLCDEMQPIDGEQLLSYLRKVMFTGLSGDRFKFDQQGDGPARYNIIHFKQISPGVYSWVTVGQYVEGLLKLNMSAIQFKLDDPSPPSSVCSLPCYIGQAKKYVEGESCCWHCFNCSTYQVYIRPDSWWAIGAMLFSSLGVVMTGVVVWVFFSHHDTPVVRASGRELSYVLLSGVFLCYAITFVFVLKPSAVVCGVQRFGLGFCFAVVYSALLTKTNRISRIFNAGKRTAKRPSFISPRSQLCICFCTVSIQVCLGGVMQVCGDTGLIIVCTIYAVLTRKIPEAFNESKYIGFTMYTTCIIWLAFVPIYFSTANNVELRITTTSVTISLSATVALACLFTPKLYIILLHPERNVRQSMMPAAKYSAIKNNLSSSSQRVDSGTQSEAVIFPLDYELHEKLRTMGCASHPRSSSGTQTCPASCCLPDHRCGATLTLAPSPATPATNGPLQDVPDVQL</sequence>
<accession>A0A8J5N9J9</accession>
<gene>
    <name evidence="14" type="primary">GRM8-L</name>
    <name evidence="14" type="ORF">Hamer_G015322</name>
</gene>
<dbReference type="PANTHER" id="PTHR24060">
    <property type="entry name" value="METABOTROPIC GLUTAMATE RECEPTOR"/>
    <property type="match status" value="1"/>
</dbReference>
<evidence type="ECO:0000313" key="15">
    <source>
        <dbReference type="Proteomes" id="UP000747542"/>
    </source>
</evidence>
<comment type="caution">
    <text evidence="14">The sequence shown here is derived from an EMBL/GenBank/DDBJ whole genome shotgun (WGS) entry which is preliminary data.</text>
</comment>
<evidence type="ECO:0000256" key="8">
    <source>
        <dbReference type="ARBA" id="ARBA00023170"/>
    </source>
</evidence>
<feature type="transmembrane region" description="Helical" evidence="12">
    <location>
        <begin position="623"/>
        <end position="646"/>
    </location>
</feature>
<dbReference type="Gene3D" id="3.40.50.2300">
    <property type="match status" value="2"/>
</dbReference>
<dbReference type="GO" id="GO:0004930">
    <property type="term" value="F:G protein-coupled receptor activity"/>
    <property type="evidence" value="ECO:0007669"/>
    <property type="project" value="UniProtKB-KW"/>
</dbReference>
<feature type="transmembrane region" description="Helical" evidence="12">
    <location>
        <begin position="465"/>
        <end position="485"/>
    </location>
</feature>
<dbReference type="Pfam" id="PF00003">
    <property type="entry name" value="7tm_3"/>
    <property type="match status" value="1"/>
</dbReference>
<feature type="transmembrane region" description="Helical" evidence="12">
    <location>
        <begin position="556"/>
        <end position="576"/>
    </location>
</feature>
<dbReference type="InterPro" id="IPR038550">
    <property type="entry name" value="GPCR_3_9-Cys_sf"/>
</dbReference>
<dbReference type="SUPFAM" id="SSF53822">
    <property type="entry name" value="Periplasmic binding protein-like I"/>
    <property type="match status" value="1"/>
</dbReference>
<evidence type="ECO:0000256" key="6">
    <source>
        <dbReference type="ARBA" id="ARBA00023040"/>
    </source>
</evidence>
<dbReference type="CDD" id="cd15045">
    <property type="entry name" value="7tmC_mGluRs"/>
    <property type="match status" value="1"/>
</dbReference>
<evidence type="ECO:0000256" key="1">
    <source>
        <dbReference type="ARBA" id="ARBA00004651"/>
    </source>
</evidence>
<feature type="transmembrane region" description="Helical" evidence="12">
    <location>
        <begin position="426"/>
        <end position="450"/>
    </location>
</feature>
<reference evidence="14" key="1">
    <citation type="journal article" date="2021" name="Sci. Adv.">
        <title>The American lobster genome reveals insights on longevity, neural, and immune adaptations.</title>
        <authorList>
            <person name="Polinski J.M."/>
            <person name="Zimin A.V."/>
            <person name="Clark K.F."/>
            <person name="Kohn A.B."/>
            <person name="Sadowski N."/>
            <person name="Timp W."/>
            <person name="Ptitsyn A."/>
            <person name="Khanna P."/>
            <person name="Romanova D.Y."/>
            <person name="Williams P."/>
            <person name="Greenwood S.J."/>
            <person name="Moroz L.L."/>
            <person name="Walt D.R."/>
            <person name="Bodnar A.G."/>
        </authorList>
    </citation>
    <scope>NUCLEOTIDE SEQUENCE</scope>
    <source>
        <strain evidence="14">GMGI-L3</strain>
    </source>
</reference>
<dbReference type="InterPro" id="IPR000337">
    <property type="entry name" value="GPCR_3"/>
</dbReference>
<name>A0A8J5N9J9_HOMAM</name>
<keyword evidence="5 12" id="KW-1133">Transmembrane helix</keyword>
<evidence type="ECO:0000313" key="14">
    <source>
        <dbReference type="EMBL" id="KAG7176526.1"/>
    </source>
</evidence>
<organism evidence="14 15">
    <name type="scientific">Homarus americanus</name>
    <name type="common">American lobster</name>
    <dbReference type="NCBI Taxonomy" id="6706"/>
    <lineage>
        <taxon>Eukaryota</taxon>
        <taxon>Metazoa</taxon>
        <taxon>Ecdysozoa</taxon>
        <taxon>Arthropoda</taxon>
        <taxon>Crustacea</taxon>
        <taxon>Multicrustacea</taxon>
        <taxon>Malacostraca</taxon>
        <taxon>Eumalacostraca</taxon>
        <taxon>Eucarida</taxon>
        <taxon>Decapoda</taxon>
        <taxon>Pleocyemata</taxon>
        <taxon>Astacidea</taxon>
        <taxon>Nephropoidea</taxon>
        <taxon>Nephropidae</taxon>
        <taxon>Homarus</taxon>
    </lineage>
</organism>
<keyword evidence="10" id="KW-0807">Transducer</keyword>
<comment type="subcellular location">
    <subcellularLocation>
        <location evidence="1">Cell membrane</location>
        <topology evidence="1">Multi-pass membrane protein</topology>
    </subcellularLocation>
</comment>
<dbReference type="Gene3D" id="2.10.50.30">
    <property type="entry name" value="GPCR, family 3, nine cysteines domain"/>
    <property type="match status" value="1"/>
</dbReference>
<dbReference type="PRINTS" id="PR00248">
    <property type="entry name" value="GPCRMGR"/>
</dbReference>
<feature type="region of interest" description="Disordered" evidence="11">
    <location>
        <begin position="734"/>
        <end position="753"/>
    </location>
</feature>
<evidence type="ECO:0000256" key="10">
    <source>
        <dbReference type="ARBA" id="ARBA00023224"/>
    </source>
</evidence>
<feature type="domain" description="G-protein coupled receptors family 3 profile" evidence="13">
    <location>
        <begin position="427"/>
        <end position="660"/>
    </location>
</feature>
<dbReference type="PRINTS" id="PR00593">
    <property type="entry name" value="MTABOTROPICR"/>
</dbReference>
<dbReference type="Proteomes" id="UP000747542">
    <property type="component" value="Unassembled WGS sequence"/>
</dbReference>
<protein>
    <submittedName>
        <fullName evidence="14">Metabotropic glutamate receptor 8-like</fullName>
    </submittedName>
</protein>
<evidence type="ECO:0000256" key="4">
    <source>
        <dbReference type="ARBA" id="ARBA00022692"/>
    </source>
</evidence>
<dbReference type="PROSITE" id="PS50259">
    <property type="entry name" value="G_PROTEIN_RECEP_F3_4"/>
    <property type="match status" value="1"/>
</dbReference>
<evidence type="ECO:0000256" key="9">
    <source>
        <dbReference type="ARBA" id="ARBA00023180"/>
    </source>
</evidence>
<evidence type="ECO:0000256" key="7">
    <source>
        <dbReference type="ARBA" id="ARBA00023136"/>
    </source>
</evidence>
<dbReference type="GO" id="GO:0005886">
    <property type="term" value="C:plasma membrane"/>
    <property type="evidence" value="ECO:0007669"/>
    <property type="project" value="UniProtKB-SubCell"/>
</dbReference>
<keyword evidence="15" id="KW-1185">Reference proteome</keyword>
<keyword evidence="6" id="KW-0297">G-protein coupled receptor</keyword>
<evidence type="ECO:0000256" key="2">
    <source>
        <dbReference type="ARBA" id="ARBA00007242"/>
    </source>
</evidence>
<feature type="transmembrane region" description="Helical" evidence="12">
    <location>
        <begin position="588"/>
        <end position="608"/>
    </location>
</feature>
<evidence type="ECO:0000256" key="11">
    <source>
        <dbReference type="SAM" id="MobiDB-lite"/>
    </source>
</evidence>
<dbReference type="AlphaFoldDB" id="A0A8J5N9J9"/>
<evidence type="ECO:0000256" key="12">
    <source>
        <dbReference type="SAM" id="Phobius"/>
    </source>
</evidence>
<evidence type="ECO:0000256" key="3">
    <source>
        <dbReference type="ARBA" id="ARBA00022475"/>
    </source>
</evidence>
<dbReference type="InterPro" id="IPR001828">
    <property type="entry name" value="ANF_lig-bd_rcpt"/>
</dbReference>
<dbReference type="PROSITE" id="PS00981">
    <property type="entry name" value="G_PROTEIN_RECEP_F3_3"/>
    <property type="match status" value="1"/>
</dbReference>
<feature type="transmembrane region" description="Helical" evidence="12">
    <location>
        <begin position="497"/>
        <end position="512"/>
    </location>
</feature>
<keyword evidence="7 12" id="KW-0472">Membrane</keyword>
<keyword evidence="9" id="KW-0325">Glycoprotein</keyword>
<evidence type="ECO:0000256" key="5">
    <source>
        <dbReference type="ARBA" id="ARBA00022989"/>
    </source>
</evidence>
<dbReference type="FunFam" id="3.40.50.2300:FF:000145">
    <property type="entry name" value="Glutamate receptor, metabotropic"/>
    <property type="match status" value="1"/>
</dbReference>
<keyword evidence="3" id="KW-1003">Cell membrane</keyword>